<dbReference type="Proteomes" id="UP000323242">
    <property type="component" value="Unassembled WGS sequence"/>
</dbReference>
<feature type="region of interest" description="Disordered" evidence="1">
    <location>
        <begin position="416"/>
        <end position="480"/>
    </location>
</feature>
<proteinExistence type="predicted"/>
<evidence type="ECO:0000313" key="2">
    <source>
        <dbReference type="EMBL" id="TYR63384.1"/>
    </source>
</evidence>
<name>A0A5D4JF02_9ACTN</name>
<evidence type="ECO:0000256" key="1">
    <source>
        <dbReference type="SAM" id="MobiDB-lite"/>
    </source>
</evidence>
<protein>
    <submittedName>
        <fullName evidence="2">Uncharacterized protein</fullName>
    </submittedName>
</protein>
<evidence type="ECO:0000313" key="3">
    <source>
        <dbReference type="Proteomes" id="UP000323242"/>
    </source>
</evidence>
<feature type="compositionally biased region" description="Basic residues" evidence="1">
    <location>
        <begin position="416"/>
        <end position="434"/>
    </location>
</feature>
<dbReference type="RefSeq" id="WP_148903027.1">
    <property type="nucleotide sequence ID" value="NZ_VSZQ01000083.1"/>
</dbReference>
<dbReference type="EMBL" id="VSZQ01000083">
    <property type="protein sequence ID" value="TYR63384.1"/>
    <property type="molecule type" value="Genomic_DNA"/>
</dbReference>
<comment type="caution">
    <text evidence="2">The sequence shown here is derived from an EMBL/GenBank/DDBJ whole genome shotgun (WGS) entry which is preliminary data.</text>
</comment>
<organism evidence="2 3">
    <name type="scientific">Streptomyces parvus</name>
    <dbReference type="NCBI Taxonomy" id="66428"/>
    <lineage>
        <taxon>Bacteria</taxon>
        <taxon>Bacillati</taxon>
        <taxon>Actinomycetota</taxon>
        <taxon>Actinomycetes</taxon>
        <taxon>Kitasatosporales</taxon>
        <taxon>Streptomycetaceae</taxon>
        <taxon>Streptomyces</taxon>
    </lineage>
</organism>
<dbReference type="AlphaFoldDB" id="A0A5D4JF02"/>
<keyword evidence="3" id="KW-1185">Reference proteome</keyword>
<accession>A0A5D4JF02</accession>
<reference evidence="2 3" key="1">
    <citation type="submission" date="2019-08" db="EMBL/GenBank/DDBJ databases">
        <title>Draft genome for granaticin producer strain Streptomyces parvus C05.</title>
        <authorList>
            <person name="Gonzalez-Pimentel J.L."/>
        </authorList>
    </citation>
    <scope>NUCLEOTIDE SEQUENCE [LARGE SCALE GENOMIC DNA]</scope>
    <source>
        <strain evidence="2 3">C05</strain>
    </source>
</reference>
<gene>
    <name evidence="2" type="ORF">FY004_17000</name>
</gene>
<sequence>MPEESGAASPVFERLLAMGFAHLAPGQVTVLTARSEEGQSLFEPPAPWHSVEEPSWEGLAASAARLLGQGPLLLVPPWLRDTATRSMPGRAGARFVYDDVLRACRPADTGSAMGVLTPAELWVSDSPRAVELRRTLAEHWDTLAVLYGTGVIPQIHRSYVVAAVFLKAKQAHRPPMKVLRIRDTDDSASVEKDFEVLLQRGGGSTRYGYVVRELPPSGESLDFDRHHPDVVSQQADLAGFGSLTTLGELYEAVPRINMTADAQWLTTEEQPGAVRLLGGRDVLRGGSISLATDESYWVKAPPRYLLRPGDLILREIHGPHDPPGLILAEAAEQDLPAAPSHRTIALRPRDGTTPQQIRLVAQFLRTPLADRLVGRSTLHITVKRLLELPVPQPDDALATALDDLAAARHRLETWPRRRRHSWAQPSRRKPRHKLATGSSTRAAGCASAWRPRHCSTTSGTPCAHAIPSPSPTGGVRQKPA</sequence>